<gene>
    <name evidence="8" type="ORF">PXEA_LOCUS22914</name>
</gene>
<keyword evidence="5" id="KW-0067">ATP-binding</keyword>
<evidence type="ECO:0000259" key="7">
    <source>
        <dbReference type="SMART" id="SM00562"/>
    </source>
</evidence>
<keyword evidence="2" id="KW-0808">Transferase</keyword>
<evidence type="ECO:0000256" key="4">
    <source>
        <dbReference type="ARBA" id="ARBA00022777"/>
    </source>
</evidence>
<dbReference type="InterPro" id="IPR036850">
    <property type="entry name" value="NDK-like_dom_sf"/>
</dbReference>
<evidence type="ECO:0000256" key="3">
    <source>
        <dbReference type="ARBA" id="ARBA00022741"/>
    </source>
</evidence>
<comment type="caution">
    <text evidence="6">Lacks conserved residue(s) required for the propagation of feature annotation.</text>
</comment>
<dbReference type="Pfam" id="PF00334">
    <property type="entry name" value="NDK"/>
    <property type="match status" value="1"/>
</dbReference>
<dbReference type="GO" id="GO:0005524">
    <property type="term" value="F:ATP binding"/>
    <property type="evidence" value="ECO:0007669"/>
    <property type="project" value="UniProtKB-KW"/>
</dbReference>
<keyword evidence="4" id="KW-0418">Kinase</keyword>
<comment type="similarity">
    <text evidence="1 6">Belongs to the NDK family.</text>
</comment>
<comment type="caution">
    <text evidence="8">The sequence shown here is derived from an EMBL/GenBank/DDBJ whole genome shotgun (WGS) entry which is preliminary data.</text>
</comment>
<dbReference type="GO" id="GO:0016301">
    <property type="term" value="F:kinase activity"/>
    <property type="evidence" value="ECO:0007669"/>
    <property type="project" value="UniProtKB-KW"/>
</dbReference>
<proteinExistence type="inferred from homology"/>
<protein>
    <recommendedName>
        <fullName evidence="7">Nucleoside diphosphate kinase-like domain-containing protein</fullName>
    </recommendedName>
</protein>
<dbReference type="PANTHER" id="PTHR46161:SF3">
    <property type="entry name" value="NUCLEOSIDE DIPHOSPHATE KINASE DDB_G0292928-RELATED"/>
    <property type="match status" value="1"/>
</dbReference>
<organism evidence="8 9">
    <name type="scientific">Protopolystoma xenopodis</name>
    <dbReference type="NCBI Taxonomy" id="117903"/>
    <lineage>
        <taxon>Eukaryota</taxon>
        <taxon>Metazoa</taxon>
        <taxon>Spiralia</taxon>
        <taxon>Lophotrochozoa</taxon>
        <taxon>Platyhelminthes</taxon>
        <taxon>Monogenea</taxon>
        <taxon>Polyopisthocotylea</taxon>
        <taxon>Polystomatidea</taxon>
        <taxon>Polystomatidae</taxon>
        <taxon>Protopolystoma</taxon>
    </lineage>
</organism>
<accession>A0A448X6R3</accession>
<dbReference type="OrthoDB" id="10263751at2759"/>
<evidence type="ECO:0000313" key="8">
    <source>
        <dbReference type="EMBL" id="VEL29474.1"/>
    </source>
</evidence>
<dbReference type="Gene3D" id="3.30.70.141">
    <property type="entry name" value="Nucleoside diphosphate kinase-like domain"/>
    <property type="match status" value="1"/>
</dbReference>
<evidence type="ECO:0000256" key="6">
    <source>
        <dbReference type="PROSITE-ProRule" id="PRU00706"/>
    </source>
</evidence>
<name>A0A448X6R3_9PLAT</name>
<evidence type="ECO:0000256" key="5">
    <source>
        <dbReference type="ARBA" id="ARBA00022840"/>
    </source>
</evidence>
<dbReference type="SUPFAM" id="SSF54919">
    <property type="entry name" value="Nucleoside diphosphate kinase, NDK"/>
    <property type="match status" value="1"/>
</dbReference>
<evidence type="ECO:0000256" key="1">
    <source>
        <dbReference type="ARBA" id="ARBA00008142"/>
    </source>
</evidence>
<dbReference type="InterPro" id="IPR034907">
    <property type="entry name" value="NDK-like_dom"/>
</dbReference>
<dbReference type="AlphaFoldDB" id="A0A448X6R3"/>
<sequence>MNVHARITHSISDQEAKELYSYLAQEPFYEALVQFITSGPSELLLVSKGAEGVIDEINEFLGPYNVEAALKEAPDSLRARYGTSDYKNAIDSARDAGEVAR</sequence>
<reference evidence="8" key="1">
    <citation type="submission" date="2018-11" db="EMBL/GenBank/DDBJ databases">
        <authorList>
            <consortium name="Pathogen Informatics"/>
        </authorList>
    </citation>
    <scope>NUCLEOTIDE SEQUENCE</scope>
</reference>
<dbReference type="EMBL" id="CAAALY010103473">
    <property type="protein sequence ID" value="VEL29474.1"/>
    <property type="molecule type" value="Genomic_DNA"/>
</dbReference>
<dbReference type="PROSITE" id="PS51374">
    <property type="entry name" value="NDPK_LIKE"/>
    <property type="match status" value="1"/>
</dbReference>
<dbReference type="PANTHER" id="PTHR46161">
    <property type="entry name" value="NUCLEOSIDE DIPHOSPHATE KINASE"/>
    <property type="match status" value="1"/>
</dbReference>
<dbReference type="Proteomes" id="UP000784294">
    <property type="component" value="Unassembled WGS sequence"/>
</dbReference>
<evidence type="ECO:0000313" key="9">
    <source>
        <dbReference type="Proteomes" id="UP000784294"/>
    </source>
</evidence>
<dbReference type="SMART" id="SM00562">
    <property type="entry name" value="NDK"/>
    <property type="match status" value="1"/>
</dbReference>
<keyword evidence="9" id="KW-1185">Reference proteome</keyword>
<keyword evidence="3" id="KW-0547">Nucleotide-binding</keyword>
<evidence type="ECO:0000256" key="2">
    <source>
        <dbReference type="ARBA" id="ARBA00022679"/>
    </source>
</evidence>
<feature type="domain" description="Nucleoside diphosphate kinase-like" evidence="7">
    <location>
        <begin position="1"/>
        <end position="101"/>
    </location>
</feature>